<sequence length="224" mass="24335">MFAAKSARVWAFVRWPPTKRLRTAVLETASQRLAAERALHRSGRAAAAPFKHPTISDSCGWRASHAMETRDRSSHLAFSPLAGHRKAGKNGGGQVSMQGRWKQQGILSIQGSEDAPSRHLQQATRPGRPYRDEPTPPVPNCRVRALPGAEAAASQTLEGAKRRGEEVRASWPQHEIAVRGHAWAEGAQNGREAEAEADGDGDGEGEKEEKAVKPQTVPYQLSGM</sequence>
<dbReference type="Proteomes" id="UP000054821">
    <property type="component" value="Unassembled WGS sequence"/>
</dbReference>
<feature type="compositionally biased region" description="Basic and acidic residues" evidence="1">
    <location>
        <begin position="159"/>
        <end position="168"/>
    </location>
</feature>
<evidence type="ECO:0000256" key="1">
    <source>
        <dbReference type="SAM" id="MobiDB-lite"/>
    </source>
</evidence>
<evidence type="ECO:0000313" key="2">
    <source>
        <dbReference type="EMBL" id="PON30713.1"/>
    </source>
</evidence>
<keyword evidence="3" id="KW-1185">Reference proteome</keyword>
<dbReference type="EMBL" id="JPDN02000001">
    <property type="protein sequence ID" value="PON30713.1"/>
    <property type="molecule type" value="Genomic_DNA"/>
</dbReference>
<feature type="compositionally biased region" description="Acidic residues" evidence="1">
    <location>
        <begin position="195"/>
        <end position="206"/>
    </location>
</feature>
<organism evidence="2 3">
    <name type="scientific">Trichoderma gamsii</name>
    <dbReference type="NCBI Taxonomy" id="398673"/>
    <lineage>
        <taxon>Eukaryota</taxon>
        <taxon>Fungi</taxon>
        <taxon>Dikarya</taxon>
        <taxon>Ascomycota</taxon>
        <taxon>Pezizomycotina</taxon>
        <taxon>Sordariomycetes</taxon>
        <taxon>Hypocreomycetidae</taxon>
        <taxon>Hypocreales</taxon>
        <taxon>Hypocreaceae</taxon>
        <taxon>Trichoderma</taxon>
    </lineage>
</organism>
<feature type="region of interest" description="Disordered" evidence="1">
    <location>
        <begin position="109"/>
        <end position="224"/>
    </location>
</feature>
<dbReference type="AlphaFoldDB" id="A0A2P5A2F1"/>
<name>A0A2P5A2F1_9HYPO</name>
<gene>
    <name evidence="2" type="ORF">TGAM01_v200133</name>
</gene>
<dbReference type="RefSeq" id="XP_018662143.1">
    <property type="nucleotide sequence ID" value="XM_018804603.1"/>
</dbReference>
<evidence type="ECO:0000313" key="3">
    <source>
        <dbReference type="Proteomes" id="UP000054821"/>
    </source>
</evidence>
<dbReference type="GeneID" id="29984686"/>
<comment type="caution">
    <text evidence="2">The sequence shown here is derived from an EMBL/GenBank/DDBJ whole genome shotgun (WGS) entry which is preliminary data.</text>
</comment>
<protein>
    <submittedName>
        <fullName evidence="2">Uncharacterized protein</fullName>
    </submittedName>
</protein>
<accession>A0A2P5A2F1</accession>
<reference evidence="2 3" key="1">
    <citation type="journal article" date="2016" name="Genome Announc.">
        <title>Draft Whole-Genome Sequence of Trichoderma gamsii T6085, a Promising Biocontrol Agent of Fusarium Head Blight on Wheat.</title>
        <authorList>
            <person name="Baroncelli R."/>
            <person name="Zapparata A."/>
            <person name="Piaggeschi G."/>
            <person name="Sarrocco S."/>
            <person name="Vannacci G."/>
        </authorList>
    </citation>
    <scope>NUCLEOTIDE SEQUENCE [LARGE SCALE GENOMIC DNA]</scope>
    <source>
        <strain evidence="2 3">T6085</strain>
    </source>
</reference>
<proteinExistence type="predicted"/>